<dbReference type="RefSeq" id="WP_184968608.1">
    <property type="nucleotide sequence ID" value="NZ_JACHIN010000010.1"/>
</dbReference>
<keyword evidence="2" id="KW-1185">Reference proteome</keyword>
<proteinExistence type="predicted"/>
<protein>
    <submittedName>
        <fullName evidence="1">Uncharacterized protein</fullName>
    </submittedName>
</protein>
<reference evidence="1 2" key="1">
    <citation type="submission" date="2020-08" db="EMBL/GenBank/DDBJ databases">
        <title>Genomic Encyclopedia of Type Strains, Phase IV (KMG-IV): sequencing the most valuable type-strain genomes for metagenomic binning, comparative biology and taxonomic classification.</title>
        <authorList>
            <person name="Goeker M."/>
        </authorList>
    </citation>
    <scope>NUCLEOTIDE SEQUENCE [LARGE SCALE GENOMIC DNA]</scope>
    <source>
        <strain evidence="1 2">DSM 45385</strain>
    </source>
</reference>
<dbReference type="Proteomes" id="UP000568380">
    <property type="component" value="Unassembled WGS sequence"/>
</dbReference>
<dbReference type="AlphaFoldDB" id="A0A7W8A819"/>
<organism evidence="1 2">
    <name type="scientific">Nonomuraea endophytica</name>
    <dbReference type="NCBI Taxonomy" id="714136"/>
    <lineage>
        <taxon>Bacteria</taxon>
        <taxon>Bacillati</taxon>
        <taxon>Actinomycetota</taxon>
        <taxon>Actinomycetes</taxon>
        <taxon>Streptosporangiales</taxon>
        <taxon>Streptosporangiaceae</taxon>
        <taxon>Nonomuraea</taxon>
    </lineage>
</organism>
<evidence type="ECO:0000313" key="1">
    <source>
        <dbReference type="EMBL" id="MBB5081337.1"/>
    </source>
</evidence>
<gene>
    <name evidence="1" type="ORF">HNR40_006832</name>
</gene>
<name>A0A7W8A819_9ACTN</name>
<evidence type="ECO:0000313" key="2">
    <source>
        <dbReference type="Proteomes" id="UP000568380"/>
    </source>
</evidence>
<comment type="caution">
    <text evidence="1">The sequence shown here is derived from an EMBL/GenBank/DDBJ whole genome shotgun (WGS) entry which is preliminary data.</text>
</comment>
<accession>A0A7W8A819</accession>
<dbReference type="EMBL" id="JACHIN010000010">
    <property type="protein sequence ID" value="MBB5081337.1"/>
    <property type="molecule type" value="Genomic_DNA"/>
</dbReference>
<sequence length="172" mass="19769">MNRRPSYADRQLNAKPRGAHNKCVDSEDHAWKPLSFVFECQLLDAHGRVRIRQPNTTAARVYCICLGCRSWTYVETDWVGYYLGGPEHVDPTLDNPDEVFADDVAQPEQPLCEWFVWVGQPYNACDRCGEPAWEHRGQETHMNGGPPEADESVRRLWAPGMADHIRKKWEST</sequence>